<evidence type="ECO:0000256" key="4">
    <source>
        <dbReference type="HAMAP-Rule" id="MF_01930"/>
    </source>
</evidence>
<proteinExistence type="inferred from homology"/>
<comment type="caution">
    <text evidence="4">Lacks conserved residue(s) required for the propagation of feature annotation.</text>
</comment>
<dbReference type="AlphaFoldDB" id="R6D5M1"/>
<comment type="pathway">
    <text evidence="1 4">Purine metabolism; IMP biosynthesis via de novo pathway; N(2)-formyl-N(1)-(5-phospho-D-ribosyl)glycinamide from N(1)-(5-phospho-D-ribosyl)glycinamide (10-formyl THF route): step 1/1.</text>
</comment>
<accession>R6D5M1</accession>
<evidence type="ECO:0000256" key="1">
    <source>
        <dbReference type="ARBA" id="ARBA00005054"/>
    </source>
</evidence>
<dbReference type="Pfam" id="PF00551">
    <property type="entry name" value="Formyl_trans_N"/>
    <property type="match status" value="1"/>
</dbReference>
<evidence type="ECO:0000259" key="5">
    <source>
        <dbReference type="Pfam" id="PF00551"/>
    </source>
</evidence>
<feature type="site" description="Raises pKa of active site His" evidence="4">
    <location>
        <position position="158"/>
    </location>
</feature>
<comment type="function">
    <text evidence="4">Catalyzes the transfer of a formyl group from 10-formyltetrahydrofolate to 5-phospho-ribosyl-glycinamide (GAR), producing 5-phospho-ribosyl-N-formylglycinamide (FGAR) and tetrahydrofolate.</text>
</comment>
<organism evidence="6 7">
    <name type="scientific">Phocaeicola coprocola CAG:162</name>
    <dbReference type="NCBI Taxonomy" id="1263040"/>
    <lineage>
        <taxon>Bacteria</taxon>
        <taxon>Pseudomonadati</taxon>
        <taxon>Bacteroidota</taxon>
        <taxon>Bacteroidia</taxon>
        <taxon>Bacteroidales</taxon>
        <taxon>Bacteroidaceae</taxon>
        <taxon>Phocaeicola</taxon>
    </lineage>
</organism>
<dbReference type="SUPFAM" id="SSF53328">
    <property type="entry name" value="Formyltransferase"/>
    <property type="match status" value="1"/>
</dbReference>
<dbReference type="GO" id="GO:0005829">
    <property type="term" value="C:cytosol"/>
    <property type="evidence" value="ECO:0007669"/>
    <property type="project" value="TreeGrafter"/>
</dbReference>
<protein>
    <recommendedName>
        <fullName evidence="4">Phosphoribosylglycinamide formyltransferase</fullName>
        <ecNumber evidence="4">2.1.2.2</ecNumber>
    </recommendedName>
    <alternativeName>
        <fullName evidence="4">5'-phosphoribosylglycinamide transformylase</fullName>
    </alternativeName>
    <alternativeName>
        <fullName evidence="4">GAR transformylase</fullName>
        <shortName evidence="4">GART</shortName>
    </alternativeName>
</protein>
<comment type="catalytic activity">
    <reaction evidence="4">
        <text>N(1)-(5-phospho-beta-D-ribosyl)glycinamide + (6R)-10-formyltetrahydrofolate = N(2)-formyl-N(1)-(5-phospho-beta-D-ribosyl)glycinamide + (6S)-5,6,7,8-tetrahydrofolate + H(+)</text>
        <dbReference type="Rhea" id="RHEA:15053"/>
        <dbReference type="ChEBI" id="CHEBI:15378"/>
        <dbReference type="ChEBI" id="CHEBI:57453"/>
        <dbReference type="ChEBI" id="CHEBI:143788"/>
        <dbReference type="ChEBI" id="CHEBI:147286"/>
        <dbReference type="ChEBI" id="CHEBI:195366"/>
        <dbReference type="EC" id="2.1.2.2"/>
    </reaction>
</comment>
<dbReference type="EC" id="2.1.2.2" evidence="4"/>
<gene>
    <name evidence="4" type="primary">purN</name>
    <name evidence="6" type="ORF">BN509_00786</name>
</gene>
<feature type="binding site" evidence="4">
    <location>
        <position position="79"/>
    </location>
    <ligand>
        <name>(6R)-10-formyltetrahydrofolate</name>
        <dbReference type="ChEBI" id="CHEBI:195366"/>
    </ligand>
</feature>
<dbReference type="GO" id="GO:0006189">
    <property type="term" value="P:'de novo' IMP biosynthetic process"/>
    <property type="evidence" value="ECO:0007669"/>
    <property type="project" value="UniProtKB-UniRule"/>
</dbReference>
<sequence>MHNFIYYVHKKGESMKKIAILASGEGTNAERIIRYFSGHATVEVAVVIASRPTARVVERAHILNVPCEIIIPQDFAAGKGLEVLKSFKVDFVVLAGFLSRIPEDILHDYAHKIVNIHPSLLPKFGGKGMYGMHVHEAVLASGEHESGITIQYINEHYDQGDIIFQAKCPVLSDDTVETLAQRVHALEYTYYPQVIERLLSFPS</sequence>
<comment type="similarity">
    <text evidence="4">Belongs to the GART family.</text>
</comment>
<dbReference type="HAMAP" id="MF_01930">
    <property type="entry name" value="PurN"/>
    <property type="match status" value="1"/>
</dbReference>
<dbReference type="Proteomes" id="UP000018362">
    <property type="component" value="Unassembled WGS sequence"/>
</dbReference>
<dbReference type="UniPathway" id="UPA00074">
    <property type="reaction ID" value="UER00126"/>
</dbReference>
<dbReference type="InterPro" id="IPR004607">
    <property type="entry name" value="GART"/>
</dbReference>
<dbReference type="NCBIfam" id="TIGR00639">
    <property type="entry name" value="PurN"/>
    <property type="match status" value="1"/>
</dbReference>
<dbReference type="EMBL" id="CBCJ010000226">
    <property type="protein sequence ID" value="CDA73077.1"/>
    <property type="molecule type" value="Genomic_DNA"/>
</dbReference>
<dbReference type="InterPro" id="IPR036477">
    <property type="entry name" value="Formyl_transf_N_sf"/>
</dbReference>
<evidence type="ECO:0000313" key="7">
    <source>
        <dbReference type="Proteomes" id="UP000018362"/>
    </source>
</evidence>
<dbReference type="Gene3D" id="3.40.50.170">
    <property type="entry name" value="Formyl transferase, N-terminal domain"/>
    <property type="match status" value="1"/>
</dbReference>
<feature type="binding site" evidence="4">
    <location>
        <position position="115"/>
    </location>
    <ligand>
        <name>(6R)-10-formyltetrahydrofolate</name>
        <dbReference type="ChEBI" id="CHEBI:195366"/>
    </ligand>
</feature>
<dbReference type="CDD" id="cd08645">
    <property type="entry name" value="FMT_core_GART"/>
    <property type="match status" value="1"/>
</dbReference>
<evidence type="ECO:0000256" key="3">
    <source>
        <dbReference type="ARBA" id="ARBA00022755"/>
    </source>
</evidence>
<feature type="domain" description="Formyl transferase N-terminal" evidence="5">
    <location>
        <begin position="16"/>
        <end position="195"/>
    </location>
</feature>
<evidence type="ECO:0000313" key="6">
    <source>
        <dbReference type="EMBL" id="CDA73077.1"/>
    </source>
</evidence>
<name>R6D5M1_9BACT</name>
<dbReference type="PANTHER" id="PTHR43369">
    <property type="entry name" value="PHOSPHORIBOSYLGLYCINAMIDE FORMYLTRANSFERASE"/>
    <property type="match status" value="1"/>
</dbReference>
<dbReference type="PANTHER" id="PTHR43369:SF2">
    <property type="entry name" value="PHOSPHORIBOSYLGLYCINAMIDE FORMYLTRANSFERASE"/>
    <property type="match status" value="1"/>
</dbReference>
<comment type="caution">
    <text evidence="6">The sequence shown here is derived from an EMBL/GenBank/DDBJ whole genome shotgun (WGS) entry which is preliminary data.</text>
</comment>
<evidence type="ECO:0000256" key="2">
    <source>
        <dbReference type="ARBA" id="ARBA00022679"/>
    </source>
</evidence>
<keyword evidence="2 4" id="KW-0808">Transferase</keyword>
<feature type="binding site" evidence="4">
    <location>
        <begin position="26"/>
        <end position="28"/>
    </location>
    <ligand>
        <name>N(1)-(5-phospho-beta-D-ribosyl)glycinamide</name>
        <dbReference type="ChEBI" id="CHEBI:143788"/>
    </ligand>
</feature>
<dbReference type="InterPro" id="IPR002376">
    <property type="entry name" value="Formyl_transf_N"/>
</dbReference>
<feature type="active site" description="Proton donor" evidence="4">
    <location>
        <position position="117"/>
    </location>
</feature>
<reference evidence="6" key="1">
    <citation type="submission" date="2012-11" db="EMBL/GenBank/DDBJ databases">
        <title>Dependencies among metagenomic species, viruses, plasmids and units of genetic variation.</title>
        <authorList>
            <person name="Nielsen H.B."/>
            <person name="Almeida M."/>
            <person name="Juncker A.S."/>
            <person name="Rasmussen S."/>
            <person name="Li J."/>
            <person name="Sunagawa S."/>
            <person name="Plichta D."/>
            <person name="Gautier L."/>
            <person name="Le Chatelier E."/>
            <person name="Peletier E."/>
            <person name="Bonde I."/>
            <person name="Nielsen T."/>
            <person name="Manichanh C."/>
            <person name="Arumugam M."/>
            <person name="Batto J."/>
            <person name="Santos M.B.Q.D."/>
            <person name="Blom N."/>
            <person name="Borruel N."/>
            <person name="Burgdorf K.S."/>
            <person name="Boumezbeur F."/>
            <person name="Casellas F."/>
            <person name="Dore J."/>
            <person name="Guarner F."/>
            <person name="Hansen T."/>
            <person name="Hildebrand F."/>
            <person name="Kaas R.S."/>
            <person name="Kennedy S."/>
            <person name="Kristiansen K."/>
            <person name="Kultima J.R."/>
            <person name="Leonard P."/>
            <person name="Levenez F."/>
            <person name="Lund O."/>
            <person name="Moumen B."/>
            <person name="Le Paslier D."/>
            <person name="Pons N."/>
            <person name="Pedersen O."/>
            <person name="Prifti E."/>
            <person name="Qin J."/>
            <person name="Raes J."/>
            <person name="Tap J."/>
            <person name="Tims S."/>
            <person name="Ussery D.W."/>
            <person name="Yamada T."/>
            <person name="MetaHit consortium"/>
            <person name="Renault P."/>
            <person name="Sicheritz-Ponten T."/>
            <person name="Bork P."/>
            <person name="Wang J."/>
            <person name="Brunak S."/>
            <person name="Ehrlich S.D."/>
        </authorList>
    </citation>
    <scope>NUCLEOTIDE SEQUENCE [LARGE SCALE GENOMIC DNA]</scope>
</reference>
<keyword evidence="3 4" id="KW-0658">Purine biosynthesis</keyword>
<dbReference type="GO" id="GO:0004644">
    <property type="term" value="F:phosphoribosylglycinamide formyltransferase activity"/>
    <property type="evidence" value="ECO:0007669"/>
    <property type="project" value="UniProtKB-UniRule"/>
</dbReference>